<comment type="activity regulation">
    <text evidence="7">Uridylyltransferase (UTase) activity is inhibited by glutamine, while glutamine activates uridylyl-removing (UR) activity.</text>
</comment>
<dbReference type="CDD" id="cd04899">
    <property type="entry name" value="ACT_ACR-UUR-like_2"/>
    <property type="match status" value="1"/>
</dbReference>
<reference evidence="10" key="1">
    <citation type="submission" date="2020-07" db="EMBL/GenBank/DDBJ databases">
        <title>Huge and variable diversity of episymbiotic CPR bacteria and DPANN archaea in groundwater ecosystems.</title>
        <authorList>
            <person name="He C.Y."/>
            <person name="Keren R."/>
            <person name="Whittaker M."/>
            <person name="Farag I.F."/>
            <person name="Doudna J."/>
            <person name="Cate J.H.D."/>
            <person name="Banfield J.F."/>
        </authorList>
    </citation>
    <scope>NUCLEOTIDE SEQUENCE</scope>
    <source>
        <strain evidence="10">NC_groundwater_717_Ag_S-0.2um_59_8</strain>
    </source>
</reference>
<dbReference type="InterPro" id="IPR013546">
    <property type="entry name" value="PII_UdlTrfase/GS_AdlTrfase"/>
</dbReference>
<comment type="function">
    <text evidence="7">Modifies, by uridylylation and deuridylylation, the PII regulatory proteins (GlnB and homologs), in response to the nitrogen status of the cell that GlnD senses through the glutamine level. Under low glutamine levels, catalyzes the conversion of the PII proteins and UTP to PII-UMP and PPi, while under higher glutamine levels, GlnD hydrolyzes PII-UMP to PII and UMP (deuridylylation). Thus, controls uridylylation state and activity of the PII proteins, and plays an important role in the regulation of nitrogen metabolism.</text>
</comment>
<dbReference type="HAMAP" id="MF_00277">
    <property type="entry name" value="PII_uridylyl_transf"/>
    <property type="match status" value="1"/>
</dbReference>
<evidence type="ECO:0000256" key="5">
    <source>
        <dbReference type="ARBA" id="ARBA00022842"/>
    </source>
</evidence>
<evidence type="ECO:0000259" key="8">
    <source>
        <dbReference type="PROSITE" id="PS51671"/>
    </source>
</evidence>
<dbReference type="Gene3D" id="1.10.3090.10">
    <property type="entry name" value="cca-adding enzyme, domain 2"/>
    <property type="match status" value="1"/>
</dbReference>
<proteinExistence type="inferred from homology"/>
<dbReference type="GO" id="GO:0008081">
    <property type="term" value="F:phosphoric diester hydrolase activity"/>
    <property type="evidence" value="ECO:0007669"/>
    <property type="project" value="UniProtKB-UniRule"/>
</dbReference>
<dbReference type="GO" id="GO:0006808">
    <property type="term" value="P:regulation of nitrogen utilization"/>
    <property type="evidence" value="ECO:0007669"/>
    <property type="project" value="UniProtKB-UniRule"/>
</dbReference>
<evidence type="ECO:0000256" key="7">
    <source>
        <dbReference type="HAMAP-Rule" id="MF_00277"/>
    </source>
</evidence>
<dbReference type="PROSITE" id="PS51671">
    <property type="entry name" value="ACT"/>
    <property type="match status" value="2"/>
</dbReference>
<feature type="domain" description="ACT" evidence="8">
    <location>
        <begin position="723"/>
        <end position="804"/>
    </location>
</feature>
<evidence type="ECO:0000256" key="6">
    <source>
        <dbReference type="ARBA" id="ARBA00023268"/>
    </source>
</evidence>
<comment type="similarity">
    <text evidence="7">Belongs to the GlnD family.</text>
</comment>
<dbReference type="Gene3D" id="1.20.120.330">
    <property type="entry name" value="Nucleotidyltransferases domain 2"/>
    <property type="match status" value="1"/>
</dbReference>
<dbReference type="InterPro" id="IPR003607">
    <property type="entry name" value="HD/PDEase_dom"/>
</dbReference>
<comment type="catalytic activity">
    <reaction evidence="7">
        <text>[protein-PII]-L-tyrosine + UTP = [protein-PII]-uridylyl-L-tyrosine + diphosphate</text>
        <dbReference type="Rhea" id="RHEA:13673"/>
        <dbReference type="Rhea" id="RHEA-COMP:12147"/>
        <dbReference type="Rhea" id="RHEA-COMP:12148"/>
        <dbReference type="ChEBI" id="CHEBI:33019"/>
        <dbReference type="ChEBI" id="CHEBI:46398"/>
        <dbReference type="ChEBI" id="CHEBI:46858"/>
        <dbReference type="ChEBI" id="CHEBI:90602"/>
        <dbReference type="EC" id="2.7.7.59"/>
    </reaction>
</comment>
<dbReference type="InterPro" id="IPR045865">
    <property type="entry name" value="ACT-like_dom_sf"/>
</dbReference>
<dbReference type="InterPro" id="IPR005190">
    <property type="entry name" value="GlnE_rpt_dom"/>
</dbReference>
<comment type="cofactor">
    <cofactor evidence="7">
        <name>Mg(2+)</name>
        <dbReference type="ChEBI" id="CHEBI:18420"/>
    </cofactor>
</comment>
<keyword evidence="6 7" id="KW-0511">Multifunctional enzyme</keyword>
<dbReference type="Pfam" id="PF03710">
    <property type="entry name" value="GlnE"/>
    <property type="match status" value="1"/>
</dbReference>
<dbReference type="AlphaFoldDB" id="A0A932LZR4"/>
<dbReference type="EC" id="2.7.7.59" evidence="7"/>
<dbReference type="SUPFAM" id="SSF81593">
    <property type="entry name" value="Nucleotidyltransferase substrate binding subunit/domain"/>
    <property type="match status" value="1"/>
</dbReference>
<dbReference type="SUPFAM" id="SSF81301">
    <property type="entry name" value="Nucleotidyltransferase"/>
    <property type="match status" value="1"/>
</dbReference>
<organism evidence="10 11">
    <name type="scientific">Tectimicrobiota bacterium</name>
    <dbReference type="NCBI Taxonomy" id="2528274"/>
    <lineage>
        <taxon>Bacteria</taxon>
        <taxon>Pseudomonadati</taxon>
        <taxon>Nitrospinota/Tectimicrobiota group</taxon>
        <taxon>Candidatus Tectimicrobiota</taxon>
    </lineage>
</organism>
<sequence length="910" mass="104217">MAIGVAKIESREDREFRSRLKGLSAAFNFTQSGRQELVRKARDLVGEEKEKIRAEHERGAGGVRIATRSGLLVDVVLKEIYSLAAAGCARKIGKFQPTFAVVAVGGYGRGELNPFSDLDVMFLYDKKPDQYLDAVVTETLTFLWDIGFEVGHSSRSIANCLKIASSDLTAKTSLMEARFLEGNARIFHSFASACKRHVLGKGVNTFIEQKLREREARYTQYGEAPNLLEPNIKESPGGLRDYHMAMWTAVARFGFRYPEDLHRQGLIGRDDLEEVTEAYDFLMRVRNDLHYLSGRKFDHLVLQIQGEVARRLRYEDDEKQLGVEYFMKDYYVQANTIHHYSKMVLERCREPSRLVNRVLRVLRQKEIEPGLYLFRRELRIPEESRNILVENPLLLLRIFQPCQNHGAQLSEDVKRLIHSHLWLIDGAFQSSSEAREILVSILKRPGYSETLRLMHETGVLGRYILEFAAIICHMQYDLYHRYTVDEHTLLALRILDDLETAEEPELQELAAIYRNLENRLPLQMAVLFHDVGKGRGGGHIPHSVRMAREAMERMGFPSRLIEQVELLVENHILMSHTAQRLNINEKKVVAEFAKTVSTVENLRLLYLLTYADLRAVGPDVWTVWKGALLWEIYHKALDVLEGVEEPETSIEEQVARMKEEVVRRLAREVGREAVEDYFQAMPYKYILSMPAETITRHVRLTTSLGDDKLRIHYTHNDEVRYSELMVSTIGKAGVFSKIAGTLTSKNINILGAQIYTRNDGIAVDTLQVESLERTPIYDERVWESIREDLLAILEGEKRVEDLLANRQRSAPFRREAGIAVPVRIELDNRTSDTHTVIEVVCPDLMGNLYRITNALYQLGIDIYLAKISTEANRAINVFYVTDLQGMKMVGEEKIQAVREGIREALLPSPA</sequence>
<dbReference type="InterPro" id="IPR006674">
    <property type="entry name" value="HD_domain"/>
</dbReference>
<evidence type="ECO:0000313" key="11">
    <source>
        <dbReference type="Proteomes" id="UP000741360"/>
    </source>
</evidence>
<dbReference type="PANTHER" id="PTHR47320:SF1">
    <property type="entry name" value="BIFUNCTIONAL URIDYLYLTRANSFERASE_URIDYLYL-REMOVING ENZYME"/>
    <property type="match status" value="1"/>
</dbReference>
<feature type="domain" description="HD" evidence="9">
    <location>
        <begin position="484"/>
        <end position="602"/>
    </location>
</feature>
<dbReference type="SUPFAM" id="SSF55021">
    <property type="entry name" value="ACT-like"/>
    <property type="match status" value="2"/>
</dbReference>
<comment type="catalytic activity">
    <reaction evidence="7">
        <text>[protein-PII]-uridylyl-L-tyrosine + H2O = [protein-PII]-L-tyrosine + UMP + H(+)</text>
        <dbReference type="Rhea" id="RHEA:48600"/>
        <dbReference type="Rhea" id="RHEA-COMP:12147"/>
        <dbReference type="Rhea" id="RHEA-COMP:12148"/>
        <dbReference type="ChEBI" id="CHEBI:15377"/>
        <dbReference type="ChEBI" id="CHEBI:15378"/>
        <dbReference type="ChEBI" id="CHEBI:46858"/>
        <dbReference type="ChEBI" id="CHEBI:57865"/>
        <dbReference type="ChEBI" id="CHEBI:90602"/>
    </reaction>
</comment>
<keyword evidence="1 7" id="KW-0808">Transferase</keyword>
<protein>
    <recommendedName>
        <fullName evidence="7">Bifunctional uridylyltransferase/uridylyl-removing enzyme</fullName>
        <shortName evidence="7">UTase/UR</shortName>
    </recommendedName>
    <alternativeName>
        <fullName evidence="7">Bifunctional [protein-PII] modification enzyme</fullName>
    </alternativeName>
    <alternativeName>
        <fullName evidence="7">Bifunctional nitrogen sensor protein</fullName>
    </alternativeName>
    <domain>
        <recommendedName>
            <fullName evidence="7">[Protein-PII] uridylyltransferase</fullName>
            <shortName evidence="7">PII uridylyltransferase</shortName>
            <shortName evidence="7">UTase</shortName>
            <ecNumber evidence="7">2.7.7.59</ecNumber>
        </recommendedName>
    </domain>
    <domain>
        <recommendedName>
            <fullName evidence="7">[Protein-PII]-UMP uridylyl-removing enzyme</fullName>
            <shortName evidence="7">UR</shortName>
            <ecNumber evidence="7">3.1.4.-</ecNumber>
        </recommendedName>
    </domain>
</protein>
<dbReference type="Gene3D" id="3.30.460.10">
    <property type="entry name" value="Beta Polymerase, domain 2"/>
    <property type="match status" value="1"/>
</dbReference>
<dbReference type="GO" id="GO:0008882">
    <property type="term" value="F:[glutamate-ammonia-ligase] adenylyltransferase activity"/>
    <property type="evidence" value="ECO:0007669"/>
    <property type="project" value="InterPro"/>
</dbReference>
<keyword evidence="5 7" id="KW-0460">Magnesium</keyword>
<comment type="domain">
    <text evidence="7">Has four distinct domains: an N-terminal nucleotidyltransferase (NT) domain responsible for UTase activity, a central HD domain that encodes UR activity, and two C-terminal ACT domains that seem to have a role in glutamine sensing.</text>
</comment>
<dbReference type="PROSITE" id="PS51831">
    <property type="entry name" value="HD"/>
    <property type="match status" value="1"/>
</dbReference>
<gene>
    <name evidence="7 10" type="primary">glnD</name>
    <name evidence="10" type="ORF">HYY65_02355</name>
</gene>
<name>A0A932LZR4_UNCTE</name>
<comment type="caution">
    <text evidence="10">The sequence shown here is derived from an EMBL/GenBank/DDBJ whole genome shotgun (WGS) entry which is preliminary data.</text>
</comment>
<dbReference type="InterPro" id="IPR010043">
    <property type="entry name" value="UTase/UR"/>
</dbReference>
<feature type="region of interest" description="Uridylyltransferase" evidence="7">
    <location>
        <begin position="1"/>
        <end position="366"/>
    </location>
</feature>
<keyword evidence="2 7" id="KW-0548">Nucleotidyltransferase</keyword>
<accession>A0A932LZR4</accession>
<dbReference type="EC" id="3.1.4.-" evidence="7"/>
<dbReference type="Pfam" id="PF24931">
    <property type="entry name" value="ACT_ACR9_3rd"/>
    <property type="match status" value="1"/>
</dbReference>
<dbReference type="GO" id="GO:0008773">
    <property type="term" value="F:[protein-PII] uridylyltransferase activity"/>
    <property type="evidence" value="ECO:0007669"/>
    <property type="project" value="UniProtKB-UniRule"/>
</dbReference>
<feature type="domain" description="ACT" evidence="8">
    <location>
        <begin position="836"/>
        <end position="910"/>
    </location>
</feature>
<dbReference type="NCBIfam" id="TIGR01693">
    <property type="entry name" value="UTase_glnD"/>
    <property type="match status" value="1"/>
</dbReference>
<evidence type="ECO:0000256" key="1">
    <source>
        <dbReference type="ARBA" id="ARBA00022679"/>
    </source>
</evidence>
<evidence type="ECO:0000256" key="2">
    <source>
        <dbReference type="ARBA" id="ARBA00022695"/>
    </source>
</evidence>
<evidence type="ECO:0000256" key="3">
    <source>
        <dbReference type="ARBA" id="ARBA00022737"/>
    </source>
</evidence>
<dbReference type="Proteomes" id="UP000741360">
    <property type="component" value="Unassembled WGS sequence"/>
</dbReference>
<evidence type="ECO:0000259" key="9">
    <source>
        <dbReference type="PROSITE" id="PS51831"/>
    </source>
</evidence>
<dbReference type="InterPro" id="IPR002912">
    <property type="entry name" value="ACT_dom"/>
</dbReference>
<evidence type="ECO:0000313" key="10">
    <source>
        <dbReference type="EMBL" id="MBI3013915.1"/>
    </source>
</evidence>
<dbReference type="PIRSF" id="PIRSF006288">
    <property type="entry name" value="PII_uridyltransf"/>
    <property type="match status" value="1"/>
</dbReference>
<dbReference type="Pfam" id="PF08335">
    <property type="entry name" value="GlnD_UR_UTase"/>
    <property type="match status" value="1"/>
</dbReference>
<dbReference type="Pfam" id="PF01966">
    <property type="entry name" value="HD"/>
    <property type="match status" value="1"/>
</dbReference>
<comment type="caution">
    <text evidence="7">Lacks conserved residue(s) required for the propagation of feature annotation.</text>
</comment>
<dbReference type="CDD" id="cd04900">
    <property type="entry name" value="ACT_UUR-like_1"/>
    <property type="match status" value="1"/>
</dbReference>
<dbReference type="EMBL" id="JACPSX010000039">
    <property type="protein sequence ID" value="MBI3013915.1"/>
    <property type="molecule type" value="Genomic_DNA"/>
</dbReference>
<dbReference type="SMART" id="SM00471">
    <property type="entry name" value="HDc"/>
    <property type="match status" value="1"/>
</dbReference>
<dbReference type="CDD" id="cd05401">
    <property type="entry name" value="NT_GlnE_GlnD_like"/>
    <property type="match status" value="1"/>
</dbReference>
<keyword evidence="3" id="KW-0677">Repeat</keyword>
<keyword evidence="4 7" id="KW-0378">Hydrolase</keyword>
<dbReference type="SUPFAM" id="SSF81891">
    <property type="entry name" value="Poly A polymerase C-terminal region-like"/>
    <property type="match status" value="1"/>
</dbReference>
<dbReference type="PANTHER" id="PTHR47320">
    <property type="entry name" value="BIFUNCTIONAL URIDYLYLTRANSFERASE/URIDYLYL-REMOVING ENZYME"/>
    <property type="match status" value="1"/>
</dbReference>
<evidence type="ECO:0000256" key="4">
    <source>
        <dbReference type="ARBA" id="ARBA00022801"/>
    </source>
</evidence>
<dbReference type="InterPro" id="IPR043519">
    <property type="entry name" value="NT_sf"/>
</dbReference>